<dbReference type="PaxDb" id="4113-PGSC0003DMT400051130"/>
<proteinExistence type="predicted"/>
<reference evidence="2" key="1">
    <citation type="journal article" date="2011" name="Nature">
        <title>Genome sequence and analysis of the tuber crop potato.</title>
        <authorList>
            <consortium name="The Potato Genome Sequencing Consortium"/>
        </authorList>
    </citation>
    <scope>NUCLEOTIDE SEQUENCE [LARGE SCALE GENOMIC DNA]</scope>
    <source>
        <strain evidence="2">cv. DM1-3 516 R44</strain>
    </source>
</reference>
<organism evidence="1 2">
    <name type="scientific">Solanum tuberosum</name>
    <name type="common">Potato</name>
    <dbReference type="NCBI Taxonomy" id="4113"/>
    <lineage>
        <taxon>Eukaryota</taxon>
        <taxon>Viridiplantae</taxon>
        <taxon>Streptophyta</taxon>
        <taxon>Embryophyta</taxon>
        <taxon>Tracheophyta</taxon>
        <taxon>Spermatophyta</taxon>
        <taxon>Magnoliopsida</taxon>
        <taxon>eudicotyledons</taxon>
        <taxon>Gunneridae</taxon>
        <taxon>Pentapetalae</taxon>
        <taxon>asterids</taxon>
        <taxon>lamiids</taxon>
        <taxon>Solanales</taxon>
        <taxon>Solanaceae</taxon>
        <taxon>Solanoideae</taxon>
        <taxon>Solaneae</taxon>
        <taxon>Solanum</taxon>
    </lineage>
</organism>
<dbReference type="InParanoid" id="M1BRC2"/>
<dbReference type="HOGENOM" id="CLU_2675891_0_0_1"/>
<reference evidence="1" key="2">
    <citation type="submission" date="2015-06" db="UniProtKB">
        <authorList>
            <consortium name="EnsemblPlants"/>
        </authorList>
    </citation>
    <scope>IDENTIFICATION</scope>
    <source>
        <strain evidence="1">DM1-3 516 R44</strain>
    </source>
</reference>
<keyword evidence="2" id="KW-1185">Reference proteome</keyword>
<evidence type="ECO:0000313" key="1">
    <source>
        <dbReference type="EnsemblPlants" id="PGSC0003DMT400051130"/>
    </source>
</evidence>
<accession>M1BRC2</accession>
<dbReference type="Gramene" id="PGSC0003DMT400051130">
    <property type="protein sequence ID" value="PGSC0003DMT400051130"/>
    <property type="gene ID" value="PGSC0003DMG401019860"/>
</dbReference>
<evidence type="ECO:0000313" key="2">
    <source>
        <dbReference type="Proteomes" id="UP000011115"/>
    </source>
</evidence>
<dbReference type="EnsemblPlants" id="PGSC0003DMT400051130">
    <property type="protein sequence ID" value="PGSC0003DMT400051130"/>
    <property type="gene ID" value="PGSC0003DMG401019860"/>
</dbReference>
<dbReference type="Proteomes" id="UP000011115">
    <property type="component" value="Unassembled WGS sequence"/>
</dbReference>
<name>M1BRC2_SOLTU</name>
<sequence>MHQKKKLADHLPKERRAFSQHNPEIWCNEFMLVQFSDYQLVGNCAELAMSWIVLQRIHCSAFYIFLMFNSCVSEV</sequence>
<protein>
    <submittedName>
        <fullName evidence="1">Alpha-2,8-sialyltransferase 8b</fullName>
    </submittedName>
</protein>
<dbReference type="AlphaFoldDB" id="M1BRC2"/>